<dbReference type="RefSeq" id="WP_004309880.1">
    <property type="nucleotide sequence ID" value="NZ_CAAKNR010000226.1"/>
</dbReference>
<keyword evidence="4" id="KW-1133">Transmembrane helix</keyword>
<keyword evidence="2" id="KW-0238">DNA-binding</keyword>
<feature type="transmembrane region" description="Helical" evidence="4">
    <location>
        <begin position="102"/>
        <end position="122"/>
    </location>
</feature>
<dbReference type="PANTHER" id="PTHR43280">
    <property type="entry name" value="ARAC-FAMILY TRANSCRIPTIONAL REGULATOR"/>
    <property type="match status" value="1"/>
</dbReference>
<dbReference type="PANTHER" id="PTHR43280:SF2">
    <property type="entry name" value="HTH-TYPE TRANSCRIPTIONAL REGULATOR EXSA"/>
    <property type="match status" value="1"/>
</dbReference>
<dbReference type="EMBL" id="VWLE01000708">
    <property type="protein sequence ID" value="KAA3935926.1"/>
    <property type="molecule type" value="Genomic_DNA"/>
</dbReference>
<dbReference type="InterPro" id="IPR009057">
    <property type="entry name" value="Homeodomain-like_sf"/>
</dbReference>
<evidence type="ECO:0000313" key="12">
    <source>
        <dbReference type="Proteomes" id="UP000435985"/>
    </source>
</evidence>
<dbReference type="SMART" id="SM00342">
    <property type="entry name" value="HTH_ARAC"/>
    <property type="match status" value="1"/>
</dbReference>
<evidence type="ECO:0000313" key="9">
    <source>
        <dbReference type="EMBL" id="MDC2740601.1"/>
    </source>
</evidence>
<dbReference type="Proteomes" id="UP000435985">
    <property type="component" value="Unassembled WGS sequence"/>
</dbReference>
<keyword evidence="4" id="KW-0472">Membrane</keyword>
<evidence type="ECO:0000256" key="1">
    <source>
        <dbReference type="ARBA" id="ARBA00023015"/>
    </source>
</evidence>
<dbReference type="PROSITE" id="PS01124">
    <property type="entry name" value="HTH_ARAC_FAMILY_2"/>
    <property type="match status" value="1"/>
</dbReference>
<dbReference type="Proteomes" id="UP001219389">
    <property type="component" value="Unassembled WGS sequence"/>
</dbReference>
<sequence length="366" mass="42628">MLDIIYYFNIFGCLTMGMALLLIQTAPQLINPHYRNAKRFLGIASIIVALCNALIFYNRVQESVAEIFAMPVLVAAQLQAALFTFIVLILFHSPYVCRRNILRHLCPTLFFVGLYLLTILLFPDVRIYSVDEYIANITNPVLLLRTVFAATYLTQIVIYVRLFRREQRNYMAKIENYFSDTDKYEFRWASRLFYEAACIGIAVLVFSIFPAPLFDGIITVVVTVYYFNFGVRYINYQYKLYYEALPAIEEKEESQPTKESEGDRELEDEMAKLLLYLQQGVVLGDYAEALHIPERKLSVFINSTYGVSFKRWVNNKRVEYATEQMAKHPDYTMERIAELSGFAHKSHFCKIFREITGGSFTEYKNR</sequence>
<evidence type="ECO:0000256" key="4">
    <source>
        <dbReference type="SAM" id="Phobius"/>
    </source>
</evidence>
<keyword evidence="3" id="KW-0804">Transcription</keyword>
<dbReference type="GO" id="GO:0003700">
    <property type="term" value="F:DNA-binding transcription factor activity"/>
    <property type="evidence" value="ECO:0007669"/>
    <property type="project" value="InterPro"/>
</dbReference>
<feature type="transmembrane region" description="Helical" evidence="4">
    <location>
        <begin position="6"/>
        <end position="27"/>
    </location>
</feature>
<feature type="transmembrane region" description="Helical" evidence="4">
    <location>
        <begin position="192"/>
        <end position="211"/>
    </location>
</feature>
<evidence type="ECO:0000256" key="2">
    <source>
        <dbReference type="ARBA" id="ARBA00023125"/>
    </source>
</evidence>
<feature type="transmembrane region" description="Helical" evidence="4">
    <location>
        <begin position="39"/>
        <end position="57"/>
    </location>
</feature>
<keyword evidence="4" id="KW-0812">Transmembrane</keyword>
<evidence type="ECO:0000256" key="3">
    <source>
        <dbReference type="ARBA" id="ARBA00023163"/>
    </source>
</evidence>
<evidence type="ECO:0000313" key="10">
    <source>
        <dbReference type="Proteomes" id="UP000323717"/>
    </source>
</evidence>
<feature type="transmembrane region" description="Helical" evidence="4">
    <location>
        <begin position="217"/>
        <end position="234"/>
    </location>
</feature>
<organism evidence="6 10">
    <name type="scientific">Bacteroides ovatus</name>
    <dbReference type="NCBI Taxonomy" id="28116"/>
    <lineage>
        <taxon>Bacteria</taxon>
        <taxon>Pseudomonadati</taxon>
        <taxon>Bacteroidota</taxon>
        <taxon>Bacteroidia</taxon>
        <taxon>Bacteroidales</taxon>
        <taxon>Bacteroidaceae</taxon>
        <taxon>Bacteroides</taxon>
    </lineage>
</organism>
<dbReference type="EMBL" id="VWFO01000052">
    <property type="protein sequence ID" value="KAA4661008.1"/>
    <property type="molecule type" value="Genomic_DNA"/>
</dbReference>
<dbReference type="InterPro" id="IPR018060">
    <property type="entry name" value="HTH_AraC"/>
</dbReference>
<dbReference type="AlphaFoldDB" id="A0A139LCJ8"/>
<proteinExistence type="predicted"/>
<feature type="domain" description="HTH araC/xylS-type" evidence="5">
    <location>
        <begin position="267"/>
        <end position="366"/>
    </location>
</feature>
<dbReference type="Pfam" id="PF12833">
    <property type="entry name" value="HTH_18"/>
    <property type="match status" value="1"/>
</dbReference>
<protein>
    <submittedName>
        <fullName evidence="6">AraC family transcriptional regulator</fullName>
    </submittedName>
    <submittedName>
        <fullName evidence="9">Helix-turn-helix domain-containing protein</fullName>
    </submittedName>
</protein>
<dbReference type="GO" id="GO:0043565">
    <property type="term" value="F:sequence-specific DNA binding"/>
    <property type="evidence" value="ECO:0007669"/>
    <property type="project" value="InterPro"/>
</dbReference>
<dbReference type="Gene3D" id="1.10.10.60">
    <property type="entry name" value="Homeodomain-like"/>
    <property type="match status" value="1"/>
</dbReference>
<dbReference type="STRING" id="28116.Bovatus_03405"/>
<evidence type="ECO:0000313" key="6">
    <source>
        <dbReference type="EMBL" id="KAA3935926.1"/>
    </source>
</evidence>
<reference evidence="9" key="2">
    <citation type="submission" date="2022-10" db="EMBL/GenBank/DDBJ databases">
        <title>Human gut microbiome strain richness.</title>
        <authorList>
            <person name="Chen-Liaw A."/>
        </authorList>
    </citation>
    <scope>NUCLEOTIDE SEQUENCE</scope>
    <source>
        <strain evidence="9">BSD2780120875st1_E1_BSD2780120875_150330</strain>
    </source>
</reference>
<comment type="caution">
    <text evidence="6">The sequence shown here is derived from an EMBL/GenBank/DDBJ whole genome shotgun (WGS) entry which is preliminary data.</text>
</comment>
<dbReference type="Proteomes" id="UP000375690">
    <property type="component" value="Unassembled WGS sequence"/>
</dbReference>
<reference evidence="10 11" key="1">
    <citation type="journal article" date="2019" name="Nat. Med.">
        <title>A library of human gut bacterial isolates paired with longitudinal multiomics data enables mechanistic microbiome research.</title>
        <authorList>
            <person name="Poyet M."/>
            <person name="Groussin M."/>
            <person name="Gibbons S.M."/>
            <person name="Avila-Pacheco J."/>
            <person name="Jiang X."/>
            <person name="Kearney S.M."/>
            <person name="Perrotta A.R."/>
            <person name="Berdy B."/>
            <person name="Zhao S."/>
            <person name="Lieberman T.D."/>
            <person name="Swanson P.K."/>
            <person name="Smith M."/>
            <person name="Roesemann S."/>
            <person name="Alexander J.E."/>
            <person name="Rich S.A."/>
            <person name="Livny J."/>
            <person name="Vlamakis H."/>
            <person name="Clish C."/>
            <person name="Bullock K."/>
            <person name="Deik A."/>
            <person name="Scott J."/>
            <person name="Pierce K.A."/>
            <person name="Xavier R.J."/>
            <person name="Alm E.J."/>
        </authorList>
    </citation>
    <scope>NUCLEOTIDE SEQUENCE [LARGE SCALE GENOMIC DNA]</scope>
    <source>
        <strain evidence="7 12">BIOML-A14</strain>
        <strain evidence="6 10">BIOML-A163</strain>
        <strain evidence="8 11">BIOML-A2</strain>
    </source>
</reference>
<dbReference type="EMBL" id="JAQNZF010000001">
    <property type="protein sequence ID" value="MDC2740601.1"/>
    <property type="molecule type" value="Genomic_DNA"/>
</dbReference>
<name>A0A139LCJ8_BACOV</name>
<dbReference type="Proteomes" id="UP000323717">
    <property type="component" value="Unassembled WGS sequence"/>
</dbReference>
<gene>
    <name evidence="8" type="ORF">F3B53_11810</name>
    <name evidence="7" type="ORF">F3B98_24600</name>
    <name evidence="6" type="ORF">F3D71_27775</name>
    <name evidence="9" type="ORF">PO382_00015</name>
</gene>
<accession>A0A139LCJ8</accession>
<dbReference type="EMBL" id="VWFC01000012">
    <property type="protein sequence ID" value="KAB1326379.1"/>
    <property type="molecule type" value="Genomic_DNA"/>
</dbReference>
<keyword evidence="1" id="KW-0805">Transcription regulation</keyword>
<evidence type="ECO:0000313" key="8">
    <source>
        <dbReference type="EMBL" id="KAB1326379.1"/>
    </source>
</evidence>
<dbReference type="SUPFAM" id="SSF46689">
    <property type="entry name" value="Homeodomain-like"/>
    <property type="match status" value="1"/>
</dbReference>
<evidence type="ECO:0000313" key="11">
    <source>
        <dbReference type="Proteomes" id="UP000375690"/>
    </source>
</evidence>
<evidence type="ECO:0000259" key="5">
    <source>
        <dbReference type="PROSITE" id="PS01124"/>
    </source>
</evidence>
<evidence type="ECO:0000313" key="7">
    <source>
        <dbReference type="EMBL" id="KAA4661008.1"/>
    </source>
</evidence>
<feature type="transmembrane region" description="Helical" evidence="4">
    <location>
        <begin position="69"/>
        <end position="90"/>
    </location>
</feature>
<feature type="transmembrane region" description="Helical" evidence="4">
    <location>
        <begin position="142"/>
        <end position="163"/>
    </location>
</feature>